<dbReference type="GO" id="GO:0016791">
    <property type="term" value="F:phosphatase activity"/>
    <property type="evidence" value="ECO:0007669"/>
    <property type="project" value="TreeGrafter"/>
</dbReference>
<dbReference type="GO" id="GO:0006974">
    <property type="term" value="P:DNA damage response"/>
    <property type="evidence" value="ECO:0007669"/>
    <property type="project" value="TreeGrafter"/>
</dbReference>
<gene>
    <name evidence="10" type="ORF">GUITHDRAFT_135550</name>
</gene>
<feature type="chain" id="PRO_5008771551" description="Sugar phosphate phosphatase" evidence="8">
    <location>
        <begin position="26"/>
        <end position="454"/>
    </location>
</feature>
<dbReference type="InterPro" id="IPR036075">
    <property type="entry name" value="ARMT-1-like_metal-bd_sf"/>
</dbReference>
<comment type="domain">
    <text evidence="7">Subfamily III proteins have a conserved RTxK motif about 40-50 residues from the C-terminus; the threonine may be replaced by serine or cysteine.</text>
</comment>
<organism evidence="10">
    <name type="scientific">Guillardia theta (strain CCMP2712)</name>
    <name type="common">Cryptophyte</name>
    <dbReference type="NCBI Taxonomy" id="905079"/>
    <lineage>
        <taxon>Eukaryota</taxon>
        <taxon>Cryptophyceae</taxon>
        <taxon>Pyrenomonadales</taxon>
        <taxon>Geminigeraceae</taxon>
        <taxon>Guillardia</taxon>
    </lineage>
</organism>
<comment type="similarity">
    <text evidence="2 7">Belongs to the damage-control phosphatase family. Sugar phosphate phosphatase III subfamily.</text>
</comment>
<dbReference type="RefSeq" id="XP_005836822.1">
    <property type="nucleotide sequence ID" value="XM_005836765.1"/>
</dbReference>
<name>L1JN34_GUITC</name>
<evidence type="ECO:0000256" key="7">
    <source>
        <dbReference type="RuleBase" id="RU367030"/>
    </source>
</evidence>
<proteinExistence type="inferred from homology"/>
<evidence type="ECO:0000313" key="11">
    <source>
        <dbReference type="EnsemblProtists" id="EKX49842"/>
    </source>
</evidence>
<dbReference type="OrthoDB" id="541375at2759"/>
<dbReference type="AlphaFoldDB" id="L1JN34"/>
<dbReference type="eggNOG" id="KOG3870">
    <property type="taxonomic scope" value="Eukaryota"/>
</dbReference>
<dbReference type="EC" id="3.1.3.-" evidence="7"/>
<dbReference type="GO" id="GO:0005634">
    <property type="term" value="C:nucleus"/>
    <property type="evidence" value="ECO:0007669"/>
    <property type="project" value="TreeGrafter"/>
</dbReference>
<evidence type="ECO:0000256" key="6">
    <source>
        <dbReference type="ARBA" id="ARBA00048809"/>
    </source>
</evidence>
<evidence type="ECO:0000256" key="8">
    <source>
        <dbReference type="SAM" id="SignalP"/>
    </source>
</evidence>
<dbReference type="PANTHER" id="PTHR12260:SF6">
    <property type="entry name" value="DAMAGE-CONTROL PHOSPHATASE ARMT1"/>
    <property type="match status" value="1"/>
</dbReference>
<reference evidence="10 12" key="1">
    <citation type="journal article" date="2012" name="Nature">
        <title>Algal genomes reveal evolutionary mosaicism and the fate of nucleomorphs.</title>
        <authorList>
            <consortium name="DOE Joint Genome Institute"/>
            <person name="Curtis B.A."/>
            <person name="Tanifuji G."/>
            <person name="Burki F."/>
            <person name="Gruber A."/>
            <person name="Irimia M."/>
            <person name="Maruyama S."/>
            <person name="Arias M.C."/>
            <person name="Ball S.G."/>
            <person name="Gile G.H."/>
            <person name="Hirakawa Y."/>
            <person name="Hopkins J.F."/>
            <person name="Kuo A."/>
            <person name="Rensing S.A."/>
            <person name="Schmutz J."/>
            <person name="Symeonidi A."/>
            <person name="Elias M."/>
            <person name="Eveleigh R.J."/>
            <person name="Herman E.K."/>
            <person name="Klute M.J."/>
            <person name="Nakayama T."/>
            <person name="Obornik M."/>
            <person name="Reyes-Prieto A."/>
            <person name="Armbrust E.V."/>
            <person name="Aves S.J."/>
            <person name="Beiko R.G."/>
            <person name="Coutinho P."/>
            <person name="Dacks J.B."/>
            <person name="Durnford D.G."/>
            <person name="Fast N.M."/>
            <person name="Green B.R."/>
            <person name="Grisdale C.J."/>
            <person name="Hempel F."/>
            <person name="Henrissat B."/>
            <person name="Hoppner M.P."/>
            <person name="Ishida K."/>
            <person name="Kim E."/>
            <person name="Koreny L."/>
            <person name="Kroth P.G."/>
            <person name="Liu Y."/>
            <person name="Malik S.B."/>
            <person name="Maier U.G."/>
            <person name="McRose D."/>
            <person name="Mock T."/>
            <person name="Neilson J.A."/>
            <person name="Onodera N.T."/>
            <person name="Poole A.M."/>
            <person name="Pritham E.J."/>
            <person name="Richards T.A."/>
            <person name="Rocap G."/>
            <person name="Roy S.W."/>
            <person name="Sarai C."/>
            <person name="Schaack S."/>
            <person name="Shirato S."/>
            <person name="Slamovits C.H."/>
            <person name="Spencer D.F."/>
            <person name="Suzuki S."/>
            <person name="Worden A.Z."/>
            <person name="Zauner S."/>
            <person name="Barry K."/>
            <person name="Bell C."/>
            <person name="Bharti A.K."/>
            <person name="Crow J.A."/>
            <person name="Grimwood J."/>
            <person name="Kramer R."/>
            <person name="Lindquist E."/>
            <person name="Lucas S."/>
            <person name="Salamov A."/>
            <person name="McFadden G.I."/>
            <person name="Lane C.E."/>
            <person name="Keeling P.J."/>
            <person name="Gray M.W."/>
            <person name="Grigoriev I.V."/>
            <person name="Archibald J.M."/>
        </authorList>
    </citation>
    <scope>NUCLEOTIDE SEQUENCE</scope>
    <source>
        <strain evidence="10 12">CCMP2712</strain>
    </source>
</reference>
<dbReference type="EMBL" id="JH992980">
    <property type="protein sequence ID" value="EKX49842.1"/>
    <property type="molecule type" value="Genomic_DNA"/>
</dbReference>
<dbReference type="SUPFAM" id="SSF111321">
    <property type="entry name" value="AF1104-like"/>
    <property type="match status" value="1"/>
</dbReference>
<comment type="catalytic activity">
    <reaction evidence="6 7">
        <text>beta-D-fructose 6-phosphate = dihydroxyacetone + D-glyceraldehyde 3-phosphate</text>
        <dbReference type="Rhea" id="RHEA:28002"/>
        <dbReference type="ChEBI" id="CHEBI:16016"/>
        <dbReference type="ChEBI" id="CHEBI:57634"/>
        <dbReference type="ChEBI" id="CHEBI:59776"/>
    </reaction>
</comment>
<comment type="function">
    <text evidence="7">Metal-dependent phosphatase that shows phosphatase activity against several substrates, including fructose-1-phosphate and fructose-6-phosphate. Its preference for fructose-1-phosphate, a strong glycating agent that causes DNA damage rather than a canonical yeast metabolite, suggests a damage-control function in hexose phosphate metabolism.</text>
</comment>
<dbReference type="PaxDb" id="55529-EKX49842"/>
<dbReference type="Pfam" id="PF01937">
    <property type="entry name" value="ARMT1-like_dom"/>
    <property type="match status" value="1"/>
</dbReference>
<dbReference type="Gene3D" id="3.40.50.10880">
    <property type="entry name" value="Uncharacterised protein PF01937, DUF89, domain 3"/>
    <property type="match status" value="1"/>
</dbReference>
<keyword evidence="8" id="KW-0732">Signal</keyword>
<dbReference type="GO" id="GO:0046872">
    <property type="term" value="F:metal ion binding"/>
    <property type="evidence" value="ECO:0007669"/>
    <property type="project" value="UniProtKB-UniRule"/>
</dbReference>
<evidence type="ECO:0000313" key="10">
    <source>
        <dbReference type="EMBL" id="EKX49842.1"/>
    </source>
</evidence>
<dbReference type="KEGG" id="gtt:GUITHDRAFT_135550"/>
<reference evidence="11" key="3">
    <citation type="submission" date="2015-06" db="UniProtKB">
        <authorList>
            <consortium name="EnsemblProtists"/>
        </authorList>
    </citation>
    <scope>IDENTIFICATION</scope>
</reference>
<evidence type="ECO:0000256" key="5">
    <source>
        <dbReference type="ARBA" id="ARBA00023211"/>
    </source>
</evidence>
<evidence type="ECO:0000256" key="2">
    <source>
        <dbReference type="ARBA" id="ARBA00009519"/>
    </source>
</evidence>
<dbReference type="PANTHER" id="PTHR12260">
    <property type="entry name" value="DAMAGE-CONTROL PHOSPHATASE ARMT1"/>
    <property type="match status" value="1"/>
</dbReference>
<evidence type="ECO:0000256" key="4">
    <source>
        <dbReference type="ARBA" id="ARBA00022801"/>
    </source>
</evidence>
<reference evidence="12" key="2">
    <citation type="submission" date="2012-11" db="EMBL/GenBank/DDBJ databases">
        <authorList>
            <person name="Kuo A."/>
            <person name="Curtis B.A."/>
            <person name="Tanifuji G."/>
            <person name="Burki F."/>
            <person name="Gruber A."/>
            <person name="Irimia M."/>
            <person name="Maruyama S."/>
            <person name="Arias M.C."/>
            <person name="Ball S.G."/>
            <person name="Gile G.H."/>
            <person name="Hirakawa Y."/>
            <person name="Hopkins J.F."/>
            <person name="Rensing S.A."/>
            <person name="Schmutz J."/>
            <person name="Symeonidi A."/>
            <person name="Elias M."/>
            <person name="Eveleigh R.J."/>
            <person name="Herman E.K."/>
            <person name="Klute M.J."/>
            <person name="Nakayama T."/>
            <person name="Obornik M."/>
            <person name="Reyes-Prieto A."/>
            <person name="Armbrust E.V."/>
            <person name="Aves S.J."/>
            <person name="Beiko R.G."/>
            <person name="Coutinho P."/>
            <person name="Dacks J.B."/>
            <person name="Durnford D.G."/>
            <person name="Fast N.M."/>
            <person name="Green B.R."/>
            <person name="Grisdale C."/>
            <person name="Hempe F."/>
            <person name="Henrissat B."/>
            <person name="Hoppner M.P."/>
            <person name="Ishida K.-I."/>
            <person name="Kim E."/>
            <person name="Koreny L."/>
            <person name="Kroth P.G."/>
            <person name="Liu Y."/>
            <person name="Malik S.-B."/>
            <person name="Maier U.G."/>
            <person name="McRose D."/>
            <person name="Mock T."/>
            <person name="Neilson J.A."/>
            <person name="Onodera N.T."/>
            <person name="Poole A.M."/>
            <person name="Pritham E.J."/>
            <person name="Richards T.A."/>
            <person name="Rocap G."/>
            <person name="Roy S.W."/>
            <person name="Sarai C."/>
            <person name="Schaack S."/>
            <person name="Shirato S."/>
            <person name="Slamovits C.H."/>
            <person name="Spencer D.F."/>
            <person name="Suzuki S."/>
            <person name="Worden A.Z."/>
            <person name="Zauner S."/>
            <person name="Barry K."/>
            <person name="Bell C."/>
            <person name="Bharti A.K."/>
            <person name="Crow J.A."/>
            <person name="Grimwood J."/>
            <person name="Kramer R."/>
            <person name="Lindquist E."/>
            <person name="Lucas S."/>
            <person name="Salamov A."/>
            <person name="McFadden G.I."/>
            <person name="Lane C.E."/>
            <person name="Keeling P.J."/>
            <person name="Gray M.W."/>
            <person name="Grigoriev I.V."/>
            <person name="Archibald J.M."/>
        </authorList>
    </citation>
    <scope>NUCLEOTIDE SEQUENCE</scope>
    <source>
        <strain evidence="12">CCMP2712</strain>
    </source>
</reference>
<dbReference type="InterPro" id="IPR002791">
    <property type="entry name" value="ARMT1-like_metal-bd"/>
</dbReference>
<dbReference type="HOGENOM" id="CLU_030117_3_0_1"/>
<feature type="domain" description="Damage-control phosphatase ARMT1-like metal-binding" evidence="9">
    <location>
        <begin position="130"/>
        <end position="425"/>
    </location>
</feature>
<keyword evidence="5 7" id="KW-0464">Manganese</keyword>
<keyword evidence="4 7" id="KW-0378">Hydrolase</keyword>
<comment type="catalytic activity">
    <reaction evidence="1 7">
        <text>beta-D-fructose 1-phosphate + H2O = D-fructose + phosphate</text>
        <dbReference type="Rhea" id="RHEA:35603"/>
        <dbReference type="ChEBI" id="CHEBI:15377"/>
        <dbReference type="ChEBI" id="CHEBI:37721"/>
        <dbReference type="ChEBI" id="CHEBI:43474"/>
        <dbReference type="ChEBI" id="CHEBI:138881"/>
    </reaction>
</comment>
<dbReference type="Proteomes" id="UP000011087">
    <property type="component" value="Unassembled WGS sequence"/>
</dbReference>
<keyword evidence="3 7" id="KW-0479">Metal-binding</keyword>
<dbReference type="InterPro" id="IPR039763">
    <property type="entry name" value="ARMT1"/>
</dbReference>
<dbReference type="OMA" id="SHFWTGP"/>
<comment type="cofactor">
    <cofactor evidence="7">
        <name>Mn(2+)</name>
        <dbReference type="ChEBI" id="CHEBI:29035"/>
    </cofactor>
    <cofactor evidence="7">
        <name>Ni(2+)</name>
        <dbReference type="ChEBI" id="CHEBI:49786"/>
    </cofactor>
</comment>
<protein>
    <recommendedName>
        <fullName evidence="7">Sugar phosphate phosphatase</fullName>
        <ecNumber evidence="7">3.1.3.-</ecNumber>
    </recommendedName>
</protein>
<feature type="signal peptide" evidence="8">
    <location>
        <begin position="1"/>
        <end position="25"/>
    </location>
</feature>
<sequence>MQRSKSVGLILNLSAFRLLCSLVNANLCNRSATSCASYAYSLVRSHIRPSFLDPQLQGSFARHTLLNRLSAVANRLIKDGVVDEPARKRLASLADEVPTKVPLRAPLHIRPHTNISEGECGQINEEWKRWLDLQSSIRDWSEARPLISTEMYFHRRVLDEVGYFDEGPTLFRDPFESQKVESIRSALASSSFLQTVQLLLDAVGSVSREERLREYLGLFMFSSLWGNQGDLALAPLDAKNVNAAETITSNCSSSQLVVNHLEEAVRHISGFDSDTNRIDFVLDNSGIELFCDLVLTEFLLSYGFANKVDMHITSLENHDNALLKKLGLNLRRHVNEGLIEIQSHMFWTSPRLFWEMPSSLAQQLRSSSLVIVKGDANYRRLIGDRQWPCETSLQDIVKEWFPSALLMLRTMKCEIAVGINKEKEERLFRQDPSWQVTGKYGSIQFVRGGQLKTT</sequence>
<accession>L1JN34</accession>
<keyword evidence="12" id="KW-1185">Reference proteome</keyword>
<dbReference type="GeneID" id="17306491"/>
<dbReference type="EnsemblProtists" id="EKX49842">
    <property type="protein sequence ID" value="EKX49842"/>
    <property type="gene ID" value="GUITHDRAFT_135550"/>
</dbReference>
<evidence type="ECO:0000259" key="9">
    <source>
        <dbReference type="Pfam" id="PF01937"/>
    </source>
</evidence>
<evidence type="ECO:0000256" key="1">
    <source>
        <dbReference type="ARBA" id="ARBA00001326"/>
    </source>
</evidence>
<evidence type="ECO:0000313" key="12">
    <source>
        <dbReference type="Proteomes" id="UP000011087"/>
    </source>
</evidence>
<dbReference type="STRING" id="905079.L1JN34"/>
<evidence type="ECO:0000256" key="3">
    <source>
        <dbReference type="ARBA" id="ARBA00022723"/>
    </source>
</evidence>